<feature type="compositionally biased region" description="Basic and acidic residues" evidence="1">
    <location>
        <begin position="29"/>
        <end position="45"/>
    </location>
</feature>
<feature type="region of interest" description="Disordered" evidence="1">
    <location>
        <begin position="680"/>
        <end position="789"/>
    </location>
</feature>
<feature type="compositionally biased region" description="Basic and acidic residues" evidence="1">
    <location>
        <begin position="717"/>
        <end position="727"/>
    </location>
</feature>
<evidence type="ECO:0000313" key="2">
    <source>
        <dbReference type="Proteomes" id="UP000694843"/>
    </source>
</evidence>
<dbReference type="InterPro" id="IPR036052">
    <property type="entry name" value="TrpB-like_PALP_sf"/>
</dbReference>
<gene>
    <name evidence="3" type="primary">LOC108682415</name>
</gene>
<dbReference type="RefSeq" id="XP_047735769.1">
    <property type="nucleotide sequence ID" value="XM_047879813.1"/>
</dbReference>
<evidence type="ECO:0000256" key="1">
    <source>
        <dbReference type="SAM" id="MobiDB-lite"/>
    </source>
</evidence>
<organism evidence="2 3">
    <name type="scientific">Hyalella azteca</name>
    <name type="common">Amphipod</name>
    <dbReference type="NCBI Taxonomy" id="294128"/>
    <lineage>
        <taxon>Eukaryota</taxon>
        <taxon>Metazoa</taxon>
        <taxon>Ecdysozoa</taxon>
        <taxon>Arthropoda</taxon>
        <taxon>Crustacea</taxon>
        <taxon>Multicrustacea</taxon>
        <taxon>Malacostraca</taxon>
        <taxon>Eumalacostraca</taxon>
        <taxon>Peracarida</taxon>
        <taxon>Amphipoda</taxon>
        <taxon>Senticaudata</taxon>
        <taxon>Talitrida</taxon>
        <taxon>Talitroidea</taxon>
        <taxon>Hyalellidae</taxon>
        <taxon>Hyalella</taxon>
    </lineage>
</organism>
<feature type="compositionally biased region" description="Polar residues" evidence="1">
    <location>
        <begin position="777"/>
        <end position="789"/>
    </location>
</feature>
<dbReference type="SUPFAM" id="SSF53686">
    <property type="entry name" value="Tryptophan synthase beta subunit-like PLP-dependent enzymes"/>
    <property type="match status" value="1"/>
</dbReference>
<feature type="compositionally biased region" description="Basic and acidic residues" evidence="1">
    <location>
        <begin position="85"/>
        <end position="151"/>
    </location>
</feature>
<sequence length="1431" mass="156357">MNEETNPCCGGDKSEVYSTSATTLHEGAKTCKETAAEPQMRDSNGHKNMHNNNMKSALTSSVILKPRFRDMNQPEVASALMLASSERHGETCKASVRDDSQQDTREKYAQKYPQAEKEARAEKKTNFSHEPREYDSSGENNRIEPDGENSKQHQKFINTRQQHINNQVFDLSFYKKFVNESKANVSGKCDRNDVESEQKVNMDTASRDCVNKFNNATETCIIKFPNEAPYNTIKMVQKRIMPPESAKMVTKDVYPSQIISNKPKKIIKRIIKKIKMGSSNREAESFKNVKNISSGSVGNDDIIKLNITDASLEKNNNSYVSMFSTSLGYVKNICEHDSKSCDGSSALPEPLQHKFEGLHGDKTNVRNLKNFENSEEKAVDVRANVYKQKDEHQQENCTVSSKPDQNFWTDRVLKLTEKTVTKYHGEPNSSGMATTEFIIPPQRKVIWPRRIEPTGLKAIPPWAERDAQPPPPPVNHYTSSSTPPRRRLIPCTNDDQLSKQAGMSKSETQINNLNTTRSDVASSSGRVNDFMCIESRNSCALASPSARTAATTTSDATAASATTETSATTRRQVDVNPLNERATCGSETLKLEAQITAGGAGEAWPAAKSSGGSSYCGDSTTGGSQSSTSALRDQAARKKSDVILQAEMVTVKSGNASTNTSSDKMGEGLIGGAASSKWVAGKRISGGGGTVGVIRQDDSWRKEGSVKAAQMPPSPRLDNRKQKKELASSKPVVQQPTIAEQDGELPEAPWRKSPKHARKTVPVQATDAVPIVPENLPDTSNVNPKCSSSADTIIQGSEHFQISESETTTVESTLVSSLEQRAVTEFTSASELSSSMTSKNISNQIPPNPANLPPHAPIQHKKISGSPRGSPKNSPILPRRGAQTTPPPTPPASSKPSGLSESPPLMISVGADEALSVGSHPMVGSESLEAVCSQGSTSSDSLATLDQSRPIVLRNTVVPLPETPLETRSEIAEQPLASLPESLNDKFMNNDTIACTDTSNEKRDAVENVADTEADQLTTLAFHPQLSNLPPPPPPPIGSVEEDESLFTSFPAPPPPPHPAFLTENPKIPKAILPETEDYVPLPVTSRIKCFESQSSFEQEMQEERPYQEIKPVGPWVKKTSAGPVSKPEGWQLSPEAENQSWPPPQQEVKLKPEFYYEMASTTPALQPPSEFDSSLPPAPKPHVYQPHHYQSPAQLQQIKEQQRSPQLKRASKQQPSPQPQRKLQQQPPKLKPLPETSLLQQIHQKKFSEDGGSSRDGTQDYQGGPRPRARTGSTSEQINLHYSQAQLIEGGAASLLPDGGLTPDDSEEPLFDPWCDPKNPRVIQFQDVSAAAFKIKSGIMNTPCTRSNMSATTGVEIFFKKEFNQHTGSFKVMPLVAPIMKVQASTITHSPLPPPLGHDPGSPHHEGAGLYYCPLTPPPAPRSCPWWHPS</sequence>
<feature type="region of interest" description="Disordered" evidence="1">
    <location>
        <begin position="84"/>
        <end position="151"/>
    </location>
</feature>
<feature type="region of interest" description="Disordered" evidence="1">
    <location>
        <begin position="29"/>
        <end position="53"/>
    </location>
</feature>
<feature type="region of interest" description="Disordered" evidence="1">
    <location>
        <begin position="828"/>
        <end position="905"/>
    </location>
</feature>
<feature type="compositionally biased region" description="Low complexity" evidence="1">
    <location>
        <begin position="1213"/>
        <end position="1229"/>
    </location>
</feature>
<keyword evidence="2" id="KW-1185">Reference proteome</keyword>
<feature type="region of interest" description="Disordered" evidence="1">
    <location>
        <begin position="1095"/>
        <end position="1275"/>
    </location>
</feature>
<dbReference type="OrthoDB" id="4418812at2759"/>
<feature type="compositionally biased region" description="Polar residues" evidence="1">
    <location>
        <begin position="1192"/>
        <end position="1206"/>
    </location>
</feature>
<name>A0A979FFS4_HYAAZ</name>
<feature type="compositionally biased region" description="Pro residues" evidence="1">
    <location>
        <begin position="846"/>
        <end position="856"/>
    </location>
</feature>
<evidence type="ECO:0000313" key="3">
    <source>
        <dbReference type="RefSeq" id="XP_047735769.1"/>
    </source>
</evidence>
<feature type="compositionally biased region" description="Low complexity" evidence="1">
    <location>
        <begin position="617"/>
        <end position="629"/>
    </location>
</feature>
<dbReference type="KEGG" id="hazt:108682415"/>
<feature type="region of interest" description="Disordered" evidence="1">
    <location>
        <begin position="548"/>
        <end position="570"/>
    </location>
</feature>
<dbReference type="Gene3D" id="3.40.50.1100">
    <property type="match status" value="1"/>
</dbReference>
<feature type="region of interest" description="Disordered" evidence="1">
    <location>
        <begin position="602"/>
        <end position="636"/>
    </location>
</feature>
<feature type="region of interest" description="Disordered" evidence="1">
    <location>
        <begin position="458"/>
        <end position="488"/>
    </location>
</feature>
<feature type="compositionally biased region" description="Low complexity" evidence="1">
    <location>
        <begin position="828"/>
        <end position="838"/>
    </location>
</feature>
<reference evidence="3" key="1">
    <citation type="submission" date="2025-08" db="UniProtKB">
        <authorList>
            <consortium name="RefSeq"/>
        </authorList>
    </citation>
    <scope>IDENTIFICATION</scope>
    <source>
        <tissue evidence="3">Whole organism</tissue>
    </source>
</reference>
<feature type="compositionally biased region" description="Low complexity" evidence="1">
    <location>
        <begin position="548"/>
        <end position="569"/>
    </location>
</feature>
<protein>
    <submittedName>
        <fullName evidence="3">Actin cytoskeleton-regulatory complex protein PAN1</fullName>
    </submittedName>
</protein>
<dbReference type="GeneID" id="108682415"/>
<dbReference type="Proteomes" id="UP000694843">
    <property type="component" value="Unplaced"/>
</dbReference>
<accession>A0A979FFS4</accession>
<proteinExistence type="predicted"/>
<feature type="compositionally biased region" description="Basic and acidic residues" evidence="1">
    <location>
        <begin position="695"/>
        <end position="705"/>
    </location>
</feature>